<keyword evidence="4 7" id="KW-0256">Endoplasmic reticulum</keyword>
<comment type="function">
    <text evidence="7">May be involved in the degradation of misfolded endoplasmic reticulum (ER) luminal proteins.</text>
</comment>
<dbReference type="Proteomes" id="UP001063166">
    <property type="component" value="Unassembled WGS sequence"/>
</dbReference>
<dbReference type="SUPFAM" id="SSF144091">
    <property type="entry name" value="Rhomboid-like"/>
    <property type="match status" value="1"/>
</dbReference>
<dbReference type="OrthoDB" id="1716531at2759"/>
<evidence type="ECO:0000256" key="4">
    <source>
        <dbReference type="ARBA" id="ARBA00022824"/>
    </source>
</evidence>
<comment type="caution">
    <text evidence="8">The sequence shown here is derived from an EMBL/GenBank/DDBJ whole genome shotgun (WGS) entry which is preliminary data.</text>
</comment>
<dbReference type="PANTHER" id="PTHR11009">
    <property type="entry name" value="DER1-LIKE PROTEIN, DERLIN"/>
    <property type="match status" value="1"/>
</dbReference>
<evidence type="ECO:0000256" key="7">
    <source>
        <dbReference type="RuleBase" id="RU363059"/>
    </source>
</evidence>
<dbReference type="EMBL" id="BRPK01000005">
    <property type="protein sequence ID" value="GLB38768.1"/>
    <property type="molecule type" value="Genomic_DNA"/>
</dbReference>
<evidence type="ECO:0000313" key="9">
    <source>
        <dbReference type="Proteomes" id="UP001063166"/>
    </source>
</evidence>
<dbReference type="AlphaFoldDB" id="A0A9P3UML0"/>
<evidence type="ECO:0000256" key="2">
    <source>
        <dbReference type="ARBA" id="ARBA00008917"/>
    </source>
</evidence>
<dbReference type="Pfam" id="PF04511">
    <property type="entry name" value="DER1"/>
    <property type="match status" value="1"/>
</dbReference>
<organism evidence="8 9">
    <name type="scientific">Lyophyllum shimeji</name>
    <name type="common">Hon-shimeji</name>
    <name type="synonym">Tricholoma shimeji</name>
    <dbReference type="NCBI Taxonomy" id="47721"/>
    <lineage>
        <taxon>Eukaryota</taxon>
        <taxon>Fungi</taxon>
        <taxon>Dikarya</taxon>
        <taxon>Basidiomycota</taxon>
        <taxon>Agaricomycotina</taxon>
        <taxon>Agaricomycetes</taxon>
        <taxon>Agaricomycetidae</taxon>
        <taxon>Agaricales</taxon>
        <taxon>Tricholomatineae</taxon>
        <taxon>Lyophyllaceae</taxon>
        <taxon>Lyophyllum</taxon>
    </lineage>
</organism>
<keyword evidence="9" id="KW-1185">Reference proteome</keyword>
<dbReference type="InterPro" id="IPR035952">
    <property type="entry name" value="Rhomboid-like_sf"/>
</dbReference>
<evidence type="ECO:0000256" key="1">
    <source>
        <dbReference type="ARBA" id="ARBA00004477"/>
    </source>
</evidence>
<dbReference type="GO" id="GO:0006950">
    <property type="term" value="P:response to stress"/>
    <property type="evidence" value="ECO:0007669"/>
    <property type="project" value="UniProtKB-ARBA"/>
</dbReference>
<dbReference type="GO" id="GO:0005789">
    <property type="term" value="C:endoplasmic reticulum membrane"/>
    <property type="evidence" value="ECO:0007669"/>
    <property type="project" value="UniProtKB-SubCell"/>
</dbReference>
<feature type="transmembrane region" description="Helical" evidence="7">
    <location>
        <begin position="125"/>
        <end position="147"/>
    </location>
</feature>
<reference evidence="8" key="1">
    <citation type="submission" date="2022-07" db="EMBL/GenBank/DDBJ databases">
        <title>The genome of Lyophyllum shimeji provides insight into the initial evolution of ectomycorrhizal fungal genome.</title>
        <authorList>
            <person name="Kobayashi Y."/>
            <person name="Shibata T."/>
            <person name="Hirakawa H."/>
            <person name="Shigenobu S."/>
            <person name="Nishiyama T."/>
            <person name="Yamada A."/>
            <person name="Hasebe M."/>
            <person name="Kawaguchi M."/>
        </authorList>
    </citation>
    <scope>NUCLEOTIDE SEQUENCE</scope>
    <source>
        <strain evidence="8">AT787</strain>
    </source>
</reference>
<comment type="subcellular location">
    <subcellularLocation>
        <location evidence="1 7">Endoplasmic reticulum membrane</location>
        <topology evidence="1 7">Multi-pass membrane protein</topology>
    </subcellularLocation>
</comment>
<evidence type="ECO:0000256" key="5">
    <source>
        <dbReference type="ARBA" id="ARBA00022989"/>
    </source>
</evidence>
<evidence type="ECO:0000256" key="6">
    <source>
        <dbReference type="ARBA" id="ARBA00023136"/>
    </source>
</evidence>
<feature type="transmembrane region" description="Helical" evidence="7">
    <location>
        <begin position="167"/>
        <end position="186"/>
    </location>
</feature>
<sequence length="241" mass="26282">MEVFTAELRKIPPVTRFLCASSLAVTIPALMHIVSPYKLIYTHELVFKKLQLWRLYTSFFLGGSGINYIFDLVMLYRTAEQLETGPYHRRSADLAYQLLFACGSIILATQPLNGMLFFRPLLVCLVYLSSTLAPLGAQTSLMGLITFPVKYLPYTFIAMDLLMGGPGYAVQAVAGAAVGHLWWWGVWGAQPGARGGVLEPYARAPQWMRNLVGEGGAPPPPPGQGAGVAGGVHVVPRGGRW</sequence>
<evidence type="ECO:0000256" key="3">
    <source>
        <dbReference type="ARBA" id="ARBA00022692"/>
    </source>
</evidence>
<gene>
    <name evidence="8" type="ORF">LshimejAT787_0506330</name>
</gene>
<proteinExistence type="inferred from homology"/>
<keyword evidence="6 7" id="KW-0472">Membrane</keyword>
<feature type="transmembrane region" description="Helical" evidence="7">
    <location>
        <begin position="55"/>
        <end position="76"/>
    </location>
</feature>
<feature type="transmembrane region" description="Helical" evidence="7">
    <location>
        <begin position="96"/>
        <end position="118"/>
    </location>
</feature>
<name>A0A9P3UML0_LYOSH</name>
<dbReference type="InterPro" id="IPR007599">
    <property type="entry name" value="DER1"/>
</dbReference>
<accession>A0A9P3UML0</accession>
<keyword evidence="5 7" id="KW-1133">Transmembrane helix</keyword>
<protein>
    <recommendedName>
        <fullName evidence="7">Derlin</fullName>
    </recommendedName>
</protein>
<evidence type="ECO:0000313" key="8">
    <source>
        <dbReference type="EMBL" id="GLB38768.1"/>
    </source>
</evidence>
<comment type="similarity">
    <text evidence="2 7">Belongs to the derlin family.</text>
</comment>
<keyword evidence="3 7" id="KW-0812">Transmembrane</keyword>